<keyword evidence="2" id="KW-0430">Lectin</keyword>
<dbReference type="InterPro" id="IPR019825">
    <property type="entry name" value="Lectin_legB_Mn/Ca_BS"/>
</dbReference>
<dbReference type="EMBL" id="DF973801">
    <property type="protein sequence ID" value="GAU40346.1"/>
    <property type="molecule type" value="Genomic_DNA"/>
</dbReference>
<keyword evidence="3" id="KW-0732">Signal</keyword>
<organism evidence="5 6">
    <name type="scientific">Trifolium subterraneum</name>
    <name type="common">Subterranean clover</name>
    <dbReference type="NCBI Taxonomy" id="3900"/>
    <lineage>
        <taxon>Eukaryota</taxon>
        <taxon>Viridiplantae</taxon>
        <taxon>Streptophyta</taxon>
        <taxon>Embryophyta</taxon>
        <taxon>Tracheophyta</taxon>
        <taxon>Spermatophyta</taxon>
        <taxon>Magnoliopsida</taxon>
        <taxon>eudicotyledons</taxon>
        <taxon>Gunneridae</taxon>
        <taxon>Pentapetalae</taxon>
        <taxon>rosids</taxon>
        <taxon>fabids</taxon>
        <taxon>Fabales</taxon>
        <taxon>Fabaceae</taxon>
        <taxon>Papilionoideae</taxon>
        <taxon>50 kb inversion clade</taxon>
        <taxon>NPAAA clade</taxon>
        <taxon>Hologalegina</taxon>
        <taxon>IRL clade</taxon>
        <taxon>Trifolieae</taxon>
        <taxon>Trifolium</taxon>
    </lineage>
</organism>
<dbReference type="Proteomes" id="UP000242715">
    <property type="component" value="Unassembled WGS sequence"/>
</dbReference>
<dbReference type="PANTHER" id="PTHR32401">
    <property type="entry name" value="CONCANAVALIN A-LIKE LECTIN FAMILY PROTEIN"/>
    <property type="match status" value="1"/>
</dbReference>
<evidence type="ECO:0000256" key="1">
    <source>
        <dbReference type="ARBA" id="ARBA00007606"/>
    </source>
</evidence>
<proteinExistence type="inferred from homology"/>
<dbReference type="Gene3D" id="2.60.120.200">
    <property type="match status" value="1"/>
</dbReference>
<dbReference type="OrthoDB" id="2014828at2759"/>
<dbReference type="GO" id="GO:0009610">
    <property type="term" value="P:response to symbiotic fungus"/>
    <property type="evidence" value="ECO:0007669"/>
    <property type="project" value="UniProtKB-ARBA"/>
</dbReference>
<feature type="chain" id="PRO_5016354593" description="Legume lectin domain-containing protein" evidence="3">
    <location>
        <begin position="19"/>
        <end position="189"/>
    </location>
</feature>
<feature type="domain" description="Legume lectin" evidence="4">
    <location>
        <begin position="20"/>
        <end position="183"/>
    </location>
</feature>
<dbReference type="AlphaFoldDB" id="A0A2Z6N9C2"/>
<dbReference type="Pfam" id="PF00139">
    <property type="entry name" value="Lectin_legB"/>
    <property type="match status" value="1"/>
</dbReference>
<feature type="signal peptide" evidence="3">
    <location>
        <begin position="1"/>
        <end position="18"/>
    </location>
</feature>
<dbReference type="SUPFAM" id="SSF49899">
    <property type="entry name" value="Concanavalin A-like lectins/glucanases"/>
    <property type="match status" value="1"/>
</dbReference>
<protein>
    <recommendedName>
        <fullName evidence="4">Legume lectin domain-containing protein</fullName>
    </recommendedName>
</protein>
<dbReference type="InterPro" id="IPR001220">
    <property type="entry name" value="Legume_lectin_dom"/>
</dbReference>
<dbReference type="PANTHER" id="PTHR32401:SF47">
    <property type="entry name" value="LEGUME LECTIN DOMAIN-CONTAINING PROTEIN"/>
    <property type="match status" value="1"/>
</dbReference>
<evidence type="ECO:0000256" key="2">
    <source>
        <dbReference type="ARBA" id="ARBA00022734"/>
    </source>
</evidence>
<sequence>MLIIIFTLFYAFFNPAAAKSLSFNFSNFPPNLNLIDFQGDAFSSNNVLQLTKNQLDGPITSSVGRASFNQPVKLYDKKTKKLTDFTTHFTFVMKAVNTSLFGDGLSFFIAPFQSDIPKNSWGGYLGLFNEDSAFNTSKNQIVAVEFDSFMNDWDPSFDHVGINVNSIQSVQNVSWESSIKNESNFPRKL</sequence>
<evidence type="ECO:0000259" key="4">
    <source>
        <dbReference type="Pfam" id="PF00139"/>
    </source>
</evidence>
<dbReference type="InterPro" id="IPR013320">
    <property type="entry name" value="ConA-like_dom_sf"/>
</dbReference>
<dbReference type="InterPro" id="IPR050258">
    <property type="entry name" value="Leguminous_Lectin"/>
</dbReference>
<dbReference type="PROSITE" id="PS00307">
    <property type="entry name" value="LECTIN_LEGUME_BETA"/>
    <property type="match status" value="1"/>
</dbReference>
<gene>
    <name evidence="5" type="ORF">TSUD_154430</name>
</gene>
<accession>A0A2Z6N9C2</accession>
<name>A0A2Z6N9C2_TRISU</name>
<comment type="similarity">
    <text evidence="1">Belongs to the leguminous lectin family.</text>
</comment>
<evidence type="ECO:0000256" key="3">
    <source>
        <dbReference type="SAM" id="SignalP"/>
    </source>
</evidence>
<evidence type="ECO:0000313" key="6">
    <source>
        <dbReference type="Proteomes" id="UP000242715"/>
    </source>
</evidence>
<reference evidence="6" key="1">
    <citation type="journal article" date="2017" name="Front. Plant Sci.">
        <title>Climate Clever Clovers: New Paradigm to Reduce the Environmental Footprint of Ruminants by Breeding Low Methanogenic Forages Utilizing Haplotype Variation.</title>
        <authorList>
            <person name="Kaur P."/>
            <person name="Appels R."/>
            <person name="Bayer P.E."/>
            <person name="Keeble-Gagnere G."/>
            <person name="Wang J."/>
            <person name="Hirakawa H."/>
            <person name="Shirasawa K."/>
            <person name="Vercoe P."/>
            <person name="Stefanova K."/>
            <person name="Durmic Z."/>
            <person name="Nichols P."/>
            <person name="Revell C."/>
            <person name="Isobe S.N."/>
            <person name="Edwards D."/>
            <person name="Erskine W."/>
        </authorList>
    </citation>
    <scope>NUCLEOTIDE SEQUENCE [LARGE SCALE GENOMIC DNA]</scope>
    <source>
        <strain evidence="6">cv. Daliak</strain>
    </source>
</reference>
<dbReference type="GO" id="GO:0030246">
    <property type="term" value="F:carbohydrate binding"/>
    <property type="evidence" value="ECO:0007669"/>
    <property type="project" value="UniProtKB-KW"/>
</dbReference>
<keyword evidence="6" id="KW-1185">Reference proteome</keyword>
<evidence type="ECO:0000313" key="5">
    <source>
        <dbReference type="EMBL" id="GAU40346.1"/>
    </source>
</evidence>
<dbReference type="CDD" id="cd06899">
    <property type="entry name" value="lectin_legume_LecRK_Arcelin_ConA"/>
    <property type="match status" value="1"/>
</dbReference>